<dbReference type="InterPro" id="IPR050091">
    <property type="entry name" value="PKS_NRPS_Biosynth_Enz"/>
</dbReference>
<dbReference type="GO" id="GO:0006633">
    <property type="term" value="P:fatty acid biosynthetic process"/>
    <property type="evidence" value="ECO:0007669"/>
    <property type="project" value="TreeGrafter"/>
</dbReference>
<dbReference type="EMBL" id="AB431156">
    <property type="protein sequence ID" value="BAH67195.1"/>
    <property type="molecule type" value="Genomic_DNA"/>
</dbReference>
<feature type="domain" description="Ketosynthase family 3 (KS3)" evidence="3">
    <location>
        <begin position="1"/>
        <end position="80"/>
    </location>
</feature>
<keyword evidence="1" id="KW-0808">Transferase</keyword>
<sequence>HTQAAAGVGGIIKMVQAMRHGVLPKTLHVDEPSTKIDWTEGNVELLTEAREWPGVDGRPRRAGVSSFGISGTNAHIILEEVPAAPVTARQCTEDDGTSEPVTVAWPLSGRNEAALREQAQRLLEYVERGETAGGVTDIGYSLATGRRHFDHRAVLIGQDADGLKSALRALISGVPSPELVTGTASRTLGKTVFVFPGQGTQWVGMGAELLSESEVFAQSMARCEAALAPHVDWSLTEILSSRAELDRVDLIQPVTWAVMVSLAELWRAAGVVPGAVIG</sequence>
<dbReference type="Gene3D" id="3.40.47.10">
    <property type="match status" value="1"/>
</dbReference>
<dbReference type="Pfam" id="PF00698">
    <property type="entry name" value="Acyl_transf_1"/>
    <property type="match status" value="1"/>
</dbReference>
<dbReference type="InterPro" id="IPR014043">
    <property type="entry name" value="Acyl_transferase_dom"/>
</dbReference>
<evidence type="ECO:0000256" key="2">
    <source>
        <dbReference type="ARBA" id="ARBA00023268"/>
    </source>
</evidence>
<reference evidence="4" key="1">
    <citation type="submission" date="2008-03" db="EMBL/GenBank/DDBJ databases">
        <title>Partial sequencing of type-I polyketide synthase genes in Streptomyces and the application for metabolite prediction by phylogenetic analysis.</title>
        <authorList>
            <person name="Komaki H."/>
            <person name="Tamura T."/>
            <person name="Otoguro M."/>
            <person name="Nakashima T."/>
            <person name="Harayama S."/>
        </authorList>
    </citation>
    <scope>NUCLEOTIDE SEQUENCE</scope>
    <source>
        <strain evidence="4">NBRC 13389</strain>
    </source>
</reference>
<dbReference type="GO" id="GO:0004312">
    <property type="term" value="F:fatty acid synthase activity"/>
    <property type="evidence" value="ECO:0007669"/>
    <property type="project" value="TreeGrafter"/>
</dbReference>
<proteinExistence type="predicted"/>
<keyword evidence="2" id="KW-0511">Multifunctional enzyme</keyword>
<name>C4TAA9_STRDA</name>
<evidence type="ECO:0000259" key="3">
    <source>
        <dbReference type="PROSITE" id="PS52004"/>
    </source>
</evidence>
<dbReference type="Pfam" id="PF16197">
    <property type="entry name" value="KAsynt_C_assoc"/>
    <property type="match status" value="1"/>
</dbReference>
<dbReference type="InterPro" id="IPR016039">
    <property type="entry name" value="Thiolase-like"/>
</dbReference>
<dbReference type="Pfam" id="PF02801">
    <property type="entry name" value="Ketoacyl-synt_C"/>
    <property type="match status" value="1"/>
</dbReference>
<feature type="non-terminal residue" evidence="4">
    <location>
        <position position="278"/>
    </location>
</feature>
<organism evidence="4">
    <name type="scientific">Streptomyces diastatochromogenes</name>
    <dbReference type="NCBI Taxonomy" id="42236"/>
    <lineage>
        <taxon>Bacteria</taxon>
        <taxon>Bacillati</taxon>
        <taxon>Actinomycetota</taxon>
        <taxon>Actinomycetes</taxon>
        <taxon>Kitasatosporales</taxon>
        <taxon>Streptomycetaceae</taxon>
        <taxon>Streptomyces</taxon>
    </lineage>
</organism>
<dbReference type="InterPro" id="IPR016035">
    <property type="entry name" value="Acyl_Trfase/lysoPLipase"/>
</dbReference>
<evidence type="ECO:0000256" key="1">
    <source>
        <dbReference type="ARBA" id="ARBA00022679"/>
    </source>
</evidence>
<dbReference type="InterPro" id="IPR032821">
    <property type="entry name" value="PKS_assoc"/>
</dbReference>
<dbReference type="Gene3D" id="3.40.366.10">
    <property type="entry name" value="Malonyl-Coenzyme A Acyl Carrier Protein, domain 2"/>
    <property type="match status" value="1"/>
</dbReference>
<dbReference type="InterPro" id="IPR001227">
    <property type="entry name" value="Ac_transferase_dom_sf"/>
</dbReference>
<dbReference type="SUPFAM" id="SSF53901">
    <property type="entry name" value="Thiolase-like"/>
    <property type="match status" value="1"/>
</dbReference>
<dbReference type="AlphaFoldDB" id="C4TAA9"/>
<dbReference type="PANTHER" id="PTHR43775:SF51">
    <property type="entry name" value="INACTIVE PHENOLPHTHIOCEROL SYNTHESIS POLYKETIDE SYNTHASE TYPE I PKS1-RELATED"/>
    <property type="match status" value="1"/>
</dbReference>
<evidence type="ECO:0000313" key="4">
    <source>
        <dbReference type="EMBL" id="BAH67195.1"/>
    </source>
</evidence>
<dbReference type="InterPro" id="IPR020841">
    <property type="entry name" value="PKS_Beta-ketoAc_synthase_dom"/>
</dbReference>
<accession>C4TAA9</accession>
<dbReference type="PANTHER" id="PTHR43775">
    <property type="entry name" value="FATTY ACID SYNTHASE"/>
    <property type="match status" value="1"/>
</dbReference>
<feature type="non-terminal residue" evidence="4">
    <location>
        <position position="1"/>
    </location>
</feature>
<protein>
    <submittedName>
        <fullName evidence="4">Polyketide synthase</fullName>
    </submittedName>
</protein>
<dbReference type="SUPFAM" id="SSF52151">
    <property type="entry name" value="FabD/lysophospholipase-like"/>
    <property type="match status" value="1"/>
</dbReference>
<dbReference type="InterPro" id="IPR014031">
    <property type="entry name" value="Ketoacyl_synth_C"/>
</dbReference>
<dbReference type="PROSITE" id="PS52004">
    <property type="entry name" value="KS3_2"/>
    <property type="match status" value="1"/>
</dbReference>